<gene>
    <name evidence="2" type="ORF">TSPGSL018_21343</name>
</gene>
<protein>
    <submittedName>
        <fullName evidence="2">Uncharacterized protein</fullName>
    </submittedName>
</protein>
<feature type="non-terminal residue" evidence="2">
    <location>
        <position position="1"/>
    </location>
</feature>
<accession>A0A061QXZ7</accession>
<dbReference type="EMBL" id="GBEZ01023758">
    <property type="protein sequence ID" value="JAC63156.1"/>
    <property type="molecule type" value="Transcribed_RNA"/>
</dbReference>
<sequence>TDQEDRWAAGAAAPAAAASRVSPGLQSKPD</sequence>
<evidence type="ECO:0000256" key="1">
    <source>
        <dbReference type="SAM" id="MobiDB-lite"/>
    </source>
</evidence>
<dbReference type="AlphaFoldDB" id="A0A061QXZ7"/>
<organism evidence="2">
    <name type="scientific">Tetraselmis sp. GSL018</name>
    <dbReference type="NCBI Taxonomy" id="582737"/>
    <lineage>
        <taxon>Eukaryota</taxon>
        <taxon>Viridiplantae</taxon>
        <taxon>Chlorophyta</taxon>
        <taxon>core chlorophytes</taxon>
        <taxon>Chlorodendrophyceae</taxon>
        <taxon>Chlorodendrales</taxon>
        <taxon>Chlorodendraceae</taxon>
        <taxon>Tetraselmis</taxon>
    </lineage>
</organism>
<evidence type="ECO:0000313" key="2">
    <source>
        <dbReference type="EMBL" id="JAC63156.1"/>
    </source>
</evidence>
<feature type="compositionally biased region" description="Low complexity" evidence="1">
    <location>
        <begin position="8"/>
        <end position="18"/>
    </location>
</feature>
<reference evidence="2" key="1">
    <citation type="submission" date="2014-05" db="EMBL/GenBank/DDBJ databases">
        <title>The transcriptome of the halophilic microalga Tetraselmis sp. GSL018 isolated from the Great Salt Lake, Utah.</title>
        <authorList>
            <person name="Jinkerson R.E."/>
            <person name="D'Adamo S."/>
            <person name="Posewitz M.C."/>
        </authorList>
    </citation>
    <scope>NUCLEOTIDE SEQUENCE</scope>
    <source>
        <strain evidence="2">GSL018</strain>
    </source>
</reference>
<proteinExistence type="predicted"/>
<name>A0A061QXZ7_9CHLO</name>
<feature type="region of interest" description="Disordered" evidence="1">
    <location>
        <begin position="1"/>
        <end position="30"/>
    </location>
</feature>